<dbReference type="Pfam" id="PF00583">
    <property type="entry name" value="Acetyltransf_1"/>
    <property type="match status" value="1"/>
</dbReference>
<dbReference type="Gene3D" id="3.40.630.30">
    <property type="match status" value="1"/>
</dbReference>
<reference evidence="2 3" key="1">
    <citation type="submission" date="2018-10" db="EMBL/GenBank/DDBJ databases">
        <title>Falsibacillus sp. genome draft.</title>
        <authorList>
            <person name="Shi S."/>
        </authorList>
    </citation>
    <scope>NUCLEOTIDE SEQUENCE [LARGE SCALE GENOMIC DNA]</scope>
    <source>
        <strain evidence="2 3">GY 10110</strain>
    </source>
</reference>
<proteinExistence type="predicted"/>
<protein>
    <submittedName>
        <fullName evidence="2">GNAT family N-acetyltransferase</fullName>
    </submittedName>
</protein>
<accession>A0A3L7JTW1</accession>
<dbReference type="OrthoDB" id="65897at2"/>
<organism evidence="2 3">
    <name type="scientific">Falsibacillus albus</name>
    <dbReference type="NCBI Taxonomy" id="2478915"/>
    <lineage>
        <taxon>Bacteria</taxon>
        <taxon>Bacillati</taxon>
        <taxon>Bacillota</taxon>
        <taxon>Bacilli</taxon>
        <taxon>Bacillales</taxon>
        <taxon>Bacillaceae</taxon>
        <taxon>Falsibacillus</taxon>
    </lineage>
</organism>
<dbReference type="SUPFAM" id="SSF55729">
    <property type="entry name" value="Acyl-CoA N-acyltransferases (Nat)"/>
    <property type="match status" value="1"/>
</dbReference>
<dbReference type="PROSITE" id="PS51186">
    <property type="entry name" value="GNAT"/>
    <property type="match status" value="1"/>
</dbReference>
<sequence>MIELKPMTSYEFEKYIKAVIKDYAEEKVAAGNWKAEEAMKKSEEDFHSLLPQEEKTENNHLFTIVNDNSNVGMIWLARRQDDSGFIYDILISEDQQGKGFGKAAMYAIEGVAKELGMNKIHLHVFGHNKIARSLYEKIGYETTNIKMEKKL</sequence>
<name>A0A3L7JTW1_9BACI</name>
<feature type="domain" description="N-acetyltransferase" evidence="1">
    <location>
        <begin position="2"/>
        <end position="151"/>
    </location>
</feature>
<dbReference type="PANTHER" id="PTHR43415:SF3">
    <property type="entry name" value="GNAT-FAMILY ACETYLTRANSFERASE"/>
    <property type="match status" value="1"/>
</dbReference>
<gene>
    <name evidence="2" type="ORF">D9X91_14500</name>
</gene>
<dbReference type="RefSeq" id="WP_121681359.1">
    <property type="nucleotide sequence ID" value="NZ_RCVZ01000010.1"/>
</dbReference>
<dbReference type="GO" id="GO:0016747">
    <property type="term" value="F:acyltransferase activity, transferring groups other than amino-acyl groups"/>
    <property type="evidence" value="ECO:0007669"/>
    <property type="project" value="InterPro"/>
</dbReference>
<dbReference type="CDD" id="cd04301">
    <property type="entry name" value="NAT_SF"/>
    <property type="match status" value="1"/>
</dbReference>
<keyword evidence="3" id="KW-1185">Reference proteome</keyword>
<dbReference type="PANTHER" id="PTHR43415">
    <property type="entry name" value="SPERMIDINE N(1)-ACETYLTRANSFERASE"/>
    <property type="match status" value="1"/>
</dbReference>
<dbReference type="EMBL" id="RCVZ01000010">
    <property type="protein sequence ID" value="RLQ94268.1"/>
    <property type="molecule type" value="Genomic_DNA"/>
</dbReference>
<evidence type="ECO:0000259" key="1">
    <source>
        <dbReference type="PROSITE" id="PS51186"/>
    </source>
</evidence>
<evidence type="ECO:0000313" key="2">
    <source>
        <dbReference type="EMBL" id="RLQ94268.1"/>
    </source>
</evidence>
<dbReference type="AlphaFoldDB" id="A0A3L7JTW1"/>
<dbReference type="Proteomes" id="UP000276770">
    <property type="component" value="Unassembled WGS sequence"/>
</dbReference>
<dbReference type="InterPro" id="IPR000182">
    <property type="entry name" value="GNAT_dom"/>
</dbReference>
<evidence type="ECO:0000313" key="3">
    <source>
        <dbReference type="Proteomes" id="UP000276770"/>
    </source>
</evidence>
<dbReference type="InterPro" id="IPR016181">
    <property type="entry name" value="Acyl_CoA_acyltransferase"/>
</dbReference>
<comment type="caution">
    <text evidence="2">The sequence shown here is derived from an EMBL/GenBank/DDBJ whole genome shotgun (WGS) entry which is preliminary data.</text>
</comment>
<keyword evidence="2" id="KW-0808">Transferase</keyword>